<dbReference type="OrthoDB" id="10261210at2759"/>
<sequence>MAAKEVLGSLINELTDSVLLKYGSFLNEFDSKLEELHKVNLQYTYSSIVYGSYFNPGLDETVHERTEFVDILRTCGNMELNRVLLVLSSLCHEMNNLSQIGLKDFIHIIALYGEDKKKADWKNDTTKAKESNDEAGDELFSMSKLLPTLFKLLCFIKRCREVVHNLAIQMQELFTRNNGKKVNSRSGIEVNDVRFDALFQHLGQLAVTIVNIEEILCSQTSLRKDFINFKRTFEIVIAKYDDFQLQAYDHQKMKVLHSLTVQIEKEIIDGNLFSQIIDAIKSTSSESSPDQLIICDHLALYIKNAVQFHEGNTNPIKDDKKWLAINALLAIYVRTSKREDRKLIKMVFDSQKKINALYIHLKGNCTIFPDKFLNKQLLKSRVDKKMIEYFKQTRESTLKIDLTEKVKSLNIKVNLWMLKFDDLLSEIEETTNDFIEILHKQIKVIEEGLDLALQCSSIGKNHIYQHNYAKKSLCKSDLIAVCKLTAILKGIELSFLRRKGEILQILARSTQYYSYLILGALTSCKKRLISEVKKYSEKKLDVLSAIILGSNCIHGPILTLERQILASLCFSIANQSMNENELAKVYSGFKRIRSYCLIFKRLQDWTSCEFIFFNRSLIGNYFNHSINHELNNIFELRYFFQSFAEFVPMVENGFLYDEKRRDGLLKDLETEIYYHFKANYLEKLCSLMEEQLRREVAGNSLIESTTNDANNPFKNPSPNLSVIISCEPLRILTRMISIKEHVEQYLNEMAYNNTTNALHECKTYETMLNLARHKYRLELLESQLPTQTLEQGLDVLEVTRNIHIFVSRYLYNLNNQMFIEKSSENMHLNVLLIRHVANSIQTHGFGIINTAVNFTYQFLKRKLYSFSQFLYEDPLKSRLIKDLKHFRQSKDGRFPYERAENLVKGIRKLGLTPEGYTLLDRFRLLITEIGNALGFVRMLRSGALHCSSSSVSFVPDLEELNTISFKSMVLEDGFGSECLKSAQNLDHILQTLSRNFSEATDYYNLLVQVFQETLKGKDNFHLKKFYVILPALTLNYVENSIISKEKMTRKNKTGAAFTDDGFPMGVAYILKLLDQHYDFDTLQWFASVNEKIKMEMNQALSARSVNSTNLMTEDKLSQTLKLTEKRLDMLQKEFNLLNYSLTSSRILFKATNQEARD</sequence>
<dbReference type="KEGG" id="tut:107371580"/>
<feature type="domain" description="WASH complex subunit 4 N-terminal" evidence="2">
    <location>
        <begin position="23"/>
        <end position="608"/>
    </location>
</feature>
<dbReference type="Pfam" id="PF14744">
    <property type="entry name" value="WASH-7_mid"/>
    <property type="match status" value="1"/>
</dbReference>
<reference evidence="5" key="1">
    <citation type="submission" date="2011-08" db="EMBL/GenBank/DDBJ databases">
        <authorList>
            <person name="Rombauts S."/>
        </authorList>
    </citation>
    <scope>NUCLEOTIDE SEQUENCE</scope>
    <source>
        <strain evidence="5">London</strain>
    </source>
</reference>
<dbReference type="STRING" id="32264.T1JVL8"/>
<evidence type="ECO:0000259" key="3">
    <source>
        <dbReference type="Pfam" id="PF14746"/>
    </source>
</evidence>
<dbReference type="Pfam" id="PF14746">
    <property type="entry name" value="WASH-7_C"/>
    <property type="match status" value="1"/>
</dbReference>
<dbReference type="InterPro" id="IPR028282">
    <property type="entry name" value="WASH-7_central"/>
</dbReference>
<keyword evidence="5" id="KW-1185">Reference proteome</keyword>
<evidence type="ECO:0000313" key="4">
    <source>
        <dbReference type="EnsemblMetazoa" id="tetur02g05070.1"/>
    </source>
</evidence>
<dbReference type="AlphaFoldDB" id="T1JVL8"/>
<proteinExistence type="predicted"/>
<feature type="domain" description="WASH complex subunit 7 central" evidence="1">
    <location>
        <begin position="610"/>
        <end position="959"/>
    </location>
</feature>
<dbReference type="InterPro" id="IPR028191">
    <property type="entry name" value="WASH-4_N"/>
</dbReference>
<dbReference type="Proteomes" id="UP000015104">
    <property type="component" value="Unassembled WGS sequence"/>
</dbReference>
<dbReference type="HOGENOM" id="CLU_002451_0_0_1"/>
<dbReference type="InterPro" id="IPR027307">
    <property type="entry name" value="WASH7"/>
</dbReference>
<dbReference type="eggNOG" id="KOG3578">
    <property type="taxonomic scope" value="Eukaryota"/>
</dbReference>
<dbReference type="PANTHER" id="PTHR31409:SF0">
    <property type="entry name" value="WASH COMPLEX SUBUNIT 4"/>
    <property type="match status" value="1"/>
</dbReference>
<dbReference type="EMBL" id="CAEY01000795">
    <property type="status" value="NOT_ANNOTATED_CDS"/>
    <property type="molecule type" value="Genomic_DNA"/>
</dbReference>
<dbReference type="InterPro" id="IPR028283">
    <property type="entry name" value="WASH-7_C"/>
</dbReference>
<gene>
    <name evidence="4" type="primary">107371580</name>
</gene>
<dbReference type="OMA" id="RCNIFIQ"/>
<feature type="domain" description="WASH complex subunit 7 C-terminal" evidence="3">
    <location>
        <begin position="979"/>
        <end position="1149"/>
    </location>
</feature>
<evidence type="ECO:0000313" key="5">
    <source>
        <dbReference type="Proteomes" id="UP000015104"/>
    </source>
</evidence>
<dbReference type="GO" id="GO:0007032">
    <property type="term" value="P:endosome organization"/>
    <property type="evidence" value="ECO:0007669"/>
    <property type="project" value="TreeGrafter"/>
</dbReference>
<dbReference type="GO" id="GO:0005768">
    <property type="term" value="C:endosome"/>
    <property type="evidence" value="ECO:0007669"/>
    <property type="project" value="TreeGrafter"/>
</dbReference>
<dbReference type="EnsemblMetazoa" id="tetur02g05070.1">
    <property type="protein sequence ID" value="tetur02g05070.1"/>
    <property type="gene ID" value="tetur02g05070"/>
</dbReference>
<dbReference type="GO" id="GO:0016197">
    <property type="term" value="P:endosomal transport"/>
    <property type="evidence" value="ECO:0007669"/>
    <property type="project" value="TreeGrafter"/>
</dbReference>
<organism evidence="4 5">
    <name type="scientific">Tetranychus urticae</name>
    <name type="common">Two-spotted spider mite</name>
    <dbReference type="NCBI Taxonomy" id="32264"/>
    <lineage>
        <taxon>Eukaryota</taxon>
        <taxon>Metazoa</taxon>
        <taxon>Ecdysozoa</taxon>
        <taxon>Arthropoda</taxon>
        <taxon>Chelicerata</taxon>
        <taxon>Arachnida</taxon>
        <taxon>Acari</taxon>
        <taxon>Acariformes</taxon>
        <taxon>Trombidiformes</taxon>
        <taxon>Prostigmata</taxon>
        <taxon>Eleutherengona</taxon>
        <taxon>Raphignathae</taxon>
        <taxon>Tetranychoidea</taxon>
        <taxon>Tetranychidae</taxon>
        <taxon>Tetranychus</taxon>
    </lineage>
</organism>
<evidence type="ECO:0000259" key="2">
    <source>
        <dbReference type="Pfam" id="PF14745"/>
    </source>
</evidence>
<accession>T1JVL8</accession>
<reference evidence="4" key="2">
    <citation type="submission" date="2015-06" db="UniProtKB">
        <authorList>
            <consortium name="EnsemblMetazoa"/>
        </authorList>
    </citation>
    <scope>IDENTIFICATION</scope>
</reference>
<dbReference type="Pfam" id="PF14745">
    <property type="entry name" value="WASH-4_N"/>
    <property type="match status" value="1"/>
</dbReference>
<name>T1JVL8_TETUR</name>
<dbReference type="GO" id="GO:0071203">
    <property type="term" value="C:WASH complex"/>
    <property type="evidence" value="ECO:0007669"/>
    <property type="project" value="InterPro"/>
</dbReference>
<evidence type="ECO:0008006" key="6">
    <source>
        <dbReference type="Google" id="ProtNLM"/>
    </source>
</evidence>
<evidence type="ECO:0000259" key="1">
    <source>
        <dbReference type="Pfam" id="PF14744"/>
    </source>
</evidence>
<protein>
    <recommendedName>
        <fullName evidence="6">WASH complex subunit 4</fullName>
    </recommendedName>
</protein>
<dbReference type="PANTHER" id="PTHR31409">
    <property type="entry name" value="WASH COMPLEX SUBUNIT 4"/>
    <property type="match status" value="1"/>
</dbReference>